<proteinExistence type="predicted"/>
<evidence type="ECO:0000313" key="3">
    <source>
        <dbReference type="EMBL" id="KAG9194621.1"/>
    </source>
</evidence>
<comment type="caution">
    <text evidence="3">The sequence shown here is derived from an EMBL/GenBank/DDBJ whole genome shotgun (WGS) entry which is preliminary data.</text>
</comment>
<reference evidence="3" key="1">
    <citation type="submission" date="2021-07" db="EMBL/GenBank/DDBJ databases">
        <title>Genome Resource of American Ginseng Black Spot Pathogen Alternaria panax.</title>
        <authorList>
            <person name="Qiu C."/>
            <person name="Wang W."/>
            <person name="Liu Z."/>
        </authorList>
    </citation>
    <scope>NUCLEOTIDE SEQUENCE</scope>
    <source>
        <strain evidence="3">BNCC115425</strain>
    </source>
</reference>
<dbReference type="EMBL" id="JAANER010000002">
    <property type="protein sequence ID" value="KAG9194621.1"/>
    <property type="molecule type" value="Genomic_DNA"/>
</dbReference>
<dbReference type="InterPro" id="IPR038883">
    <property type="entry name" value="AN11006-like"/>
</dbReference>
<sequence>MAPPPYARATVSSASRASPKSSNTTHITEDSTIPSPCSAGTSSVLQKTAQAPLTPKRALKRPSLLTPQARDQLIYNRDLYPIRPRDSSKPCLLADLPSELRSLIYTFILPETHHISDSWPAIFKHGQQRPPPLLHTCRAIRIEAAYDYYTSTAFKFTVRNLNFYPAMKWLDELPKQHL</sequence>
<evidence type="ECO:0000259" key="2">
    <source>
        <dbReference type="Pfam" id="PF20150"/>
    </source>
</evidence>
<feature type="compositionally biased region" description="Low complexity" evidence="1">
    <location>
        <begin position="7"/>
        <end position="22"/>
    </location>
</feature>
<organism evidence="3 4">
    <name type="scientific">Alternaria panax</name>
    <dbReference type="NCBI Taxonomy" id="48097"/>
    <lineage>
        <taxon>Eukaryota</taxon>
        <taxon>Fungi</taxon>
        <taxon>Dikarya</taxon>
        <taxon>Ascomycota</taxon>
        <taxon>Pezizomycotina</taxon>
        <taxon>Dothideomycetes</taxon>
        <taxon>Pleosporomycetidae</taxon>
        <taxon>Pleosporales</taxon>
        <taxon>Pleosporineae</taxon>
        <taxon>Pleosporaceae</taxon>
        <taxon>Alternaria</taxon>
        <taxon>Alternaria sect. Panax</taxon>
    </lineage>
</organism>
<evidence type="ECO:0000313" key="4">
    <source>
        <dbReference type="Proteomes" id="UP001199106"/>
    </source>
</evidence>
<evidence type="ECO:0000256" key="1">
    <source>
        <dbReference type="SAM" id="MobiDB-lite"/>
    </source>
</evidence>
<gene>
    <name evidence="3" type="ORF">G6011_04656</name>
</gene>
<feature type="region of interest" description="Disordered" evidence="1">
    <location>
        <begin position="1"/>
        <end position="62"/>
    </location>
</feature>
<feature type="domain" description="2EXR" evidence="2">
    <location>
        <begin position="95"/>
        <end position="155"/>
    </location>
</feature>
<dbReference type="AlphaFoldDB" id="A0AAD4IGY3"/>
<dbReference type="PANTHER" id="PTHR42085:SF1">
    <property type="entry name" value="F-BOX DOMAIN-CONTAINING PROTEIN"/>
    <property type="match status" value="1"/>
</dbReference>
<feature type="compositionally biased region" description="Polar residues" evidence="1">
    <location>
        <begin position="23"/>
        <end position="51"/>
    </location>
</feature>
<keyword evidence="4" id="KW-1185">Reference proteome</keyword>
<dbReference type="PANTHER" id="PTHR42085">
    <property type="entry name" value="F-BOX DOMAIN-CONTAINING PROTEIN"/>
    <property type="match status" value="1"/>
</dbReference>
<dbReference type="Pfam" id="PF20150">
    <property type="entry name" value="2EXR"/>
    <property type="match status" value="1"/>
</dbReference>
<name>A0AAD4IGY3_9PLEO</name>
<protein>
    <recommendedName>
        <fullName evidence="2">2EXR domain-containing protein</fullName>
    </recommendedName>
</protein>
<accession>A0AAD4IGY3</accession>
<dbReference type="Proteomes" id="UP001199106">
    <property type="component" value="Unassembled WGS sequence"/>
</dbReference>
<dbReference type="InterPro" id="IPR045518">
    <property type="entry name" value="2EXR"/>
</dbReference>